<name>A0ABP7TPF0_9FLAO</name>
<protein>
    <submittedName>
        <fullName evidence="1">DUF6146 family protein</fullName>
    </submittedName>
</protein>
<sequence>MKTLVAVIGLLLIIIGCNSTKTVADTPGNPLAKVSDTVKIANDSLEYEVIIIDPGFSSWLAGRARPRGYYSESFLEIKNQMYVAEWNLRASQPLRYDSNLYMMTIDYQPTIHYGYEVNYLIYNYFIYFQNRYNQRLGGFVPVQ</sequence>
<dbReference type="Proteomes" id="UP001500968">
    <property type="component" value="Unassembled WGS sequence"/>
</dbReference>
<organism evidence="1 2">
    <name type="scientific">Flavobacterium cheonhonense</name>
    <dbReference type="NCBI Taxonomy" id="706185"/>
    <lineage>
        <taxon>Bacteria</taxon>
        <taxon>Pseudomonadati</taxon>
        <taxon>Bacteroidota</taxon>
        <taxon>Flavobacteriia</taxon>
        <taxon>Flavobacteriales</taxon>
        <taxon>Flavobacteriaceae</taxon>
        <taxon>Flavobacterium</taxon>
    </lineage>
</organism>
<proteinExistence type="predicted"/>
<reference evidence="2" key="1">
    <citation type="journal article" date="2019" name="Int. J. Syst. Evol. Microbiol.">
        <title>The Global Catalogue of Microorganisms (GCM) 10K type strain sequencing project: providing services to taxonomists for standard genome sequencing and annotation.</title>
        <authorList>
            <consortium name="The Broad Institute Genomics Platform"/>
            <consortium name="The Broad Institute Genome Sequencing Center for Infectious Disease"/>
            <person name="Wu L."/>
            <person name="Ma J."/>
        </authorList>
    </citation>
    <scope>NUCLEOTIDE SEQUENCE [LARGE SCALE GENOMIC DNA]</scope>
    <source>
        <strain evidence="2">JCM 17064</strain>
    </source>
</reference>
<dbReference type="EMBL" id="BAABCR010000013">
    <property type="protein sequence ID" value="GAA4029339.1"/>
    <property type="molecule type" value="Genomic_DNA"/>
</dbReference>
<dbReference type="InterPro" id="IPR046144">
    <property type="entry name" value="DUF6146"/>
</dbReference>
<evidence type="ECO:0000313" key="2">
    <source>
        <dbReference type="Proteomes" id="UP001500968"/>
    </source>
</evidence>
<dbReference type="Pfam" id="PF19643">
    <property type="entry name" value="DUF6146"/>
    <property type="match status" value="1"/>
</dbReference>
<comment type="caution">
    <text evidence="1">The sequence shown here is derived from an EMBL/GenBank/DDBJ whole genome shotgun (WGS) entry which is preliminary data.</text>
</comment>
<accession>A0ABP7TPF0</accession>
<dbReference type="PROSITE" id="PS51257">
    <property type="entry name" value="PROKAR_LIPOPROTEIN"/>
    <property type="match status" value="1"/>
</dbReference>
<keyword evidence="2" id="KW-1185">Reference proteome</keyword>
<dbReference type="RefSeq" id="WP_324690723.1">
    <property type="nucleotide sequence ID" value="NZ_BAABCR010000013.1"/>
</dbReference>
<evidence type="ECO:0000313" key="1">
    <source>
        <dbReference type="EMBL" id="GAA4029339.1"/>
    </source>
</evidence>
<gene>
    <name evidence="1" type="ORF">GCM10022386_11370</name>
</gene>